<evidence type="ECO:0000259" key="5">
    <source>
        <dbReference type="Pfam" id="PF00149"/>
    </source>
</evidence>
<evidence type="ECO:0000256" key="3">
    <source>
        <dbReference type="ARBA" id="ARBA00023004"/>
    </source>
</evidence>
<name>A0AAW1H0J3_POPJA</name>
<reference evidence="6 7" key="1">
    <citation type="journal article" date="2024" name="BMC Genomics">
        <title>De novo assembly and annotation of Popillia japonica's genome with initial clues to its potential as an invasive pest.</title>
        <authorList>
            <person name="Cucini C."/>
            <person name="Boschi S."/>
            <person name="Funari R."/>
            <person name="Cardaioli E."/>
            <person name="Iannotti N."/>
            <person name="Marturano G."/>
            <person name="Paoli F."/>
            <person name="Bruttini M."/>
            <person name="Carapelli A."/>
            <person name="Frati F."/>
            <person name="Nardi F."/>
        </authorList>
    </citation>
    <scope>NUCLEOTIDE SEQUENCE [LARGE SCALE GENOMIC DNA]</scope>
    <source>
        <strain evidence="6">DMR45628</strain>
    </source>
</reference>
<protein>
    <submittedName>
        <fullName evidence="6">Calcineurin-like phosphoesterase</fullName>
    </submittedName>
</protein>
<dbReference type="PANTHER" id="PTHR42988:SF2">
    <property type="entry name" value="CYCLIC NUCLEOTIDE PHOSPHODIESTERASE CBUA0032-RELATED"/>
    <property type="match status" value="1"/>
</dbReference>
<dbReference type="InterPro" id="IPR029052">
    <property type="entry name" value="Metallo-depent_PP-like"/>
</dbReference>
<dbReference type="GO" id="GO:0046872">
    <property type="term" value="F:metal ion binding"/>
    <property type="evidence" value="ECO:0007669"/>
    <property type="project" value="UniProtKB-KW"/>
</dbReference>
<keyword evidence="2" id="KW-0378">Hydrolase</keyword>
<comment type="similarity">
    <text evidence="4">Belongs to the cyclic nucleotide phosphodiesterase class-III family.</text>
</comment>
<dbReference type="Pfam" id="PF00149">
    <property type="entry name" value="Metallophos"/>
    <property type="match status" value="1"/>
</dbReference>
<organism evidence="6 7">
    <name type="scientific">Popillia japonica</name>
    <name type="common">Japanese beetle</name>
    <dbReference type="NCBI Taxonomy" id="7064"/>
    <lineage>
        <taxon>Eukaryota</taxon>
        <taxon>Metazoa</taxon>
        <taxon>Ecdysozoa</taxon>
        <taxon>Arthropoda</taxon>
        <taxon>Hexapoda</taxon>
        <taxon>Insecta</taxon>
        <taxon>Pterygota</taxon>
        <taxon>Neoptera</taxon>
        <taxon>Endopterygota</taxon>
        <taxon>Coleoptera</taxon>
        <taxon>Polyphaga</taxon>
        <taxon>Scarabaeiformia</taxon>
        <taxon>Scarabaeidae</taxon>
        <taxon>Rutelinae</taxon>
        <taxon>Popillia</taxon>
    </lineage>
</organism>
<dbReference type="PANTHER" id="PTHR42988">
    <property type="entry name" value="PHOSPHOHYDROLASE"/>
    <property type="match status" value="1"/>
</dbReference>
<gene>
    <name evidence="6" type="ORF">QE152_g41318</name>
</gene>
<evidence type="ECO:0000256" key="2">
    <source>
        <dbReference type="ARBA" id="ARBA00022801"/>
    </source>
</evidence>
<comment type="caution">
    <text evidence="6">The sequence shown here is derived from an EMBL/GenBank/DDBJ whole genome shotgun (WGS) entry which is preliminary data.</text>
</comment>
<dbReference type="Gene3D" id="3.60.21.10">
    <property type="match status" value="1"/>
</dbReference>
<evidence type="ECO:0000256" key="1">
    <source>
        <dbReference type="ARBA" id="ARBA00022723"/>
    </source>
</evidence>
<evidence type="ECO:0000313" key="6">
    <source>
        <dbReference type="EMBL" id="KAK9667501.1"/>
    </source>
</evidence>
<evidence type="ECO:0000313" key="7">
    <source>
        <dbReference type="Proteomes" id="UP001458880"/>
    </source>
</evidence>
<dbReference type="InterPro" id="IPR004843">
    <property type="entry name" value="Calcineurin-like_PHP"/>
</dbReference>
<feature type="domain" description="Calcineurin-like phosphoesterase" evidence="5">
    <location>
        <begin position="1"/>
        <end position="227"/>
    </location>
</feature>
<proteinExistence type="inferred from homology"/>
<dbReference type="EMBL" id="JASPKY010002873">
    <property type="protein sequence ID" value="KAK9667501.1"/>
    <property type="molecule type" value="Genomic_DNA"/>
</dbReference>
<dbReference type="InterPro" id="IPR050884">
    <property type="entry name" value="CNP_phosphodiesterase-III"/>
</dbReference>
<dbReference type="Proteomes" id="UP001458880">
    <property type="component" value="Unassembled WGS sequence"/>
</dbReference>
<keyword evidence="7" id="KW-1185">Reference proteome</keyword>
<accession>A0AAW1H0J3</accession>
<dbReference type="GO" id="GO:0016787">
    <property type="term" value="F:hydrolase activity"/>
    <property type="evidence" value="ECO:0007669"/>
    <property type="project" value="UniProtKB-KW"/>
</dbReference>
<evidence type="ECO:0000256" key="4">
    <source>
        <dbReference type="ARBA" id="ARBA00025742"/>
    </source>
</evidence>
<sequence>MEFLHISDLHYRIQYPAAETGYLLIFKDMLPPLEQLKKGLAKVCLDKLSFILISGDLTEYGDEQDYRELKRQLDQAFGRIPYVVTLGNHDNLNAFCSVWAPGDDVRYGSVSHFGKVMVIVWAPGDDVRYGSVSHFGKVMVIALNNSSEHHPDGMITKEHCLWLETCLNEKAKAGDQAKAAEQVILMMHHPLITDPGKSMPAVQYPPCFTRLIKRYPIAAILSGHTHDRLSGTFNGVLFATAGSMSFKGYEMADRTVCFREYASMNLCRIEDQYISIREIPVTADGKILGTIRMPQSVR</sequence>
<keyword evidence="3" id="KW-0408">Iron</keyword>
<keyword evidence="1" id="KW-0479">Metal-binding</keyword>
<dbReference type="AlphaFoldDB" id="A0AAW1H0J3"/>
<dbReference type="SUPFAM" id="SSF56300">
    <property type="entry name" value="Metallo-dependent phosphatases"/>
    <property type="match status" value="1"/>
</dbReference>